<dbReference type="EMBL" id="JRAK01000091">
    <property type="protein sequence ID" value="KGN87116.1"/>
    <property type="molecule type" value="Genomic_DNA"/>
</dbReference>
<accession>A0A0A2F7W7</accession>
<organism evidence="1 2">
    <name type="scientific">Porphyromonas gulae</name>
    <dbReference type="NCBI Taxonomy" id="111105"/>
    <lineage>
        <taxon>Bacteria</taxon>
        <taxon>Pseudomonadati</taxon>
        <taxon>Bacteroidota</taxon>
        <taxon>Bacteroidia</taxon>
        <taxon>Bacteroidales</taxon>
        <taxon>Porphyromonadaceae</taxon>
        <taxon>Porphyromonas</taxon>
    </lineage>
</organism>
<name>A0A0A2F7W7_9PORP</name>
<evidence type="ECO:0000313" key="2">
    <source>
        <dbReference type="Proteomes" id="UP000030146"/>
    </source>
</evidence>
<proteinExistence type="predicted"/>
<dbReference type="Proteomes" id="UP000030146">
    <property type="component" value="Unassembled WGS sequence"/>
</dbReference>
<evidence type="ECO:0000313" key="1">
    <source>
        <dbReference type="EMBL" id="KGN87116.1"/>
    </source>
</evidence>
<keyword evidence="2" id="KW-1185">Reference proteome</keyword>
<protein>
    <submittedName>
        <fullName evidence="1">Uncharacterized protein</fullName>
    </submittedName>
</protein>
<dbReference type="AlphaFoldDB" id="A0A0A2F7W7"/>
<comment type="caution">
    <text evidence="1">The sequence shown here is derived from an EMBL/GenBank/DDBJ whole genome shotgun (WGS) entry which is preliminary data.</text>
</comment>
<sequence>MVDDRGSAAALGLGLISMGIAAFTCRPAAIRCGFGLHMLHASLIGQIYGRHLTKRPAAGFYPFEARPEKNYKHG</sequence>
<gene>
    <name evidence="1" type="ORF">HR15_06985</name>
</gene>
<reference evidence="1 2" key="1">
    <citation type="submission" date="2014-08" db="EMBL/GenBank/DDBJ databases">
        <title>Porphyromonas gulae strain:COT-052_OH3439 Genome sequencing.</title>
        <authorList>
            <person name="Wallis C."/>
            <person name="Deusch O."/>
            <person name="O'Flynn C."/>
            <person name="Davis I."/>
            <person name="Jospin G."/>
            <person name="Darling A.E."/>
            <person name="Coil D.A."/>
            <person name="Alexiev A."/>
            <person name="Horsfall A."/>
            <person name="Kirkwood N."/>
            <person name="Harris S."/>
            <person name="Eisen J.A."/>
        </authorList>
    </citation>
    <scope>NUCLEOTIDE SEQUENCE [LARGE SCALE GENOMIC DNA]</scope>
    <source>
        <strain evidence="2">COT-052 OH3439</strain>
    </source>
</reference>